<dbReference type="InterPro" id="IPR024445">
    <property type="entry name" value="Tnp_ISXO2-like"/>
</dbReference>
<dbReference type="PANTHER" id="PTHR47163">
    <property type="entry name" value="DDE_TNP_IS1595 DOMAIN-CONTAINING PROTEIN"/>
    <property type="match status" value="1"/>
</dbReference>
<sequence>MMADDIAASSATLSKMSKKLRNICITAVERMRRHKGQVIGGRREFVAIDESHFRHKRKYGRGRMSGAWRRKKWVFGMLGINEGKSGRPVLRLVEKRGRQELVPLIAHHVKPGSMILSDEWRAYRVLPELGYNHFTVNHSQWYVDPVTGTHTQHIERAWRKIKEQVWRLRGWHSGVAMRDGISCVSLARAQVLLIAWLITPPPPPPPGPLTSTALRGAALGLCASSGESGEL</sequence>
<reference evidence="3" key="1">
    <citation type="submission" date="2024-04" db="EMBL/GenBank/DDBJ databases">
        <title>Salinicola lusitanus LLJ914,a marine bacterium isolated from the Okinawa Trough.</title>
        <authorList>
            <person name="Li J."/>
        </authorList>
    </citation>
    <scope>NUCLEOTIDE SEQUENCE [LARGE SCALE GENOMIC DNA]</scope>
</reference>
<evidence type="ECO:0000313" key="2">
    <source>
        <dbReference type="EMBL" id="KAK7898883.1"/>
    </source>
</evidence>
<comment type="caution">
    <text evidence="2">The sequence shown here is derived from an EMBL/GenBank/DDBJ whole genome shotgun (WGS) entry which is preliminary data.</text>
</comment>
<evidence type="ECO:0000259" key="1">
    <source>
        <dbReference type="SMART" id="SM01126"/>
    </source>
</evidence>
<keyword evidence="3" id="KW-1185">Reference proteome</keyword>
<dbReference type="PANTHER" id="PTHR47163:SF2">
    <property type="entry name" value="SI:DKEY-17M8.2"/>
    <property type="match status" value="1"/>
</dbReference>
<evidence type="ECO:0000313" key="3">
    <source>
        <dbReference type="Proteomes" id="UP001460270"/>
    </source>
</evidence>
<dbReference type="EMBL" id="JBBPFD010000014">
    <property type="protein sequence ID" value="KAK7898883.1"/>
    <property type="molecule type" value="Genomic_DNA"/>
</dbReference>
<feature type="domain" description="ISXO2-like transposase" evidence="1">
    <location>
        <begin position="38"/>
        <end position="169"/>
    </location>
</feature>
<dbReference type="AlphaFoldDB" id="A0AAW0NGI3"/>
<dbReference type="Pfam" id="PF12762">
    <property type="entry name" value="DDE_Tnp_IS1595"/>
    <property type="match status" value="1"/>
</dbReference>
<organism evidence="2 3">
    <name type="scientific">Mugilogobius chulae</name>
    <name type="common">yellowstripe goby</name>
    <dbReference type="NCBI Taxonomy" id="88201"/>
    <lineage>
        <taxon>Eukaryota</taxon>
        <taxon>Metazoa</taxon>
        <taxon>Chordata</taxon>
        <taxon>Craniata</taxon>
        <taxon>Vertebrata</taxon>
        <taxon>Euteleostomi</taxon>
        <taxon>Actinopterygii</taxon>
        <taxon>Neopterygii</taxon>
        <taxon>Teleostei</taxon>
        <taxon>Neoteleostei</taxon>
        <taxon>Acanthomorphata</taxon>
        <taxon>Gobiaria</taxon>
        <taxon>Gobiiformes</taxon>
        <taxon>Gobioidei</taxon>
        <taxon>Gobiidae</taxon>
        <taxon>Gobionellinae</taxon>
        <taxon>Mugilogobius</taxon>
    </lineage>
</organism>
<proteinExistence type="predicted"/>
<dbReference type="InterPro" id="IPR053164">
    <property type="entry name" value="IS1016-like_transposase"/>
</dbReference>
<accession>A0AAW0NGI3</accession>
<dbReference type="SMART" id="SM01126">
    <property type="entry name" value="DDE_Tnp_IS1595"/>
    <property type="match status" value="1"/>
</dbReference>
<name>A0AAW0NGI3_9GOBI</name>
<dbReference type="Proteomes" id="UP001460270">
    <property type="component" value="Unassembled WGS sequence"/>
</dbReference>
<gene>
    <name evidence="2" type="ORF">WMY93_019736</name>
</gene>
<protein>
    <recommendedName>
        <fullName evidence="1">ISXO2-like transposase domain-containing protein</fullName>
    </recommendedName>
</protein>